<dbReference type="Pfam" id="PF04055">
    <property type="entry name" value="Radical_SAM"/>
    <property type="match status" value="1"/>
</dbReference>
<dbReference type="PATRIC" id="fig|1193502.14.peg.934"/>
<dbReference type="STRING" id="1193502.SHALO_0927"/>
<dbReference type="Pfam" id="PF13847">
    <property type="entry name" value="Methyltransf_31"/>
    <property type="match status" value="1"/>
</dbReference>
<proteinExistence type="predicted"/>
<evidence type="ECO:0000256" key="4">
    <source>
        <dbReference type="ARBA" id="ARBA00023004"/>
    </source>
</evidence>
<keyword evidence="2" id="KW-0949">S-adenosyl-L-methionine</keyword>
<dbReference type="InterPro" id="IPR043768">
    <property type="entry name" value="DUF5714"/>
</dbReference>
<feature type="domain" description="Radical SAM core" evidence="7">
    <location>
        <begin position="66"/>
        <end position="282"/>
    </location>
</feature>
<evidence type="ECO:0000313" key="8">
    <source>
        <dbReference type="EMBL" id="AOO64708.1"/>
    </source>
</evidence>
<dbReference type="PANTHER" id="PTHR11228">
    <property type="entry name" value="RADICAL SAM DOMAIN PROTEIN"/>
    <property type="match status" value="1"/>
</dbReference>
<name>A0A1D7TI48_9BACT</name>
<dbReference type="CDD" id="cd02440">
    <property type="entry name" value="AdoMet_MTases"/>
    <property type="match status" value="1"/>
</dbReference>
<dbReference type="PANTHER" id="PTHR11228:SF7">
    <property type="entry name" value="PQQA PEPTIDE CYCLASE"/>
    <property type="match status" value="1"/>
</dbReference>
<dbReference type="SMART" id="SM00729">
    <property type="entry name" value="Elp3"/>
    <property type="match status" value="1"/>
</dbReference>
<dbReference type="AlphaFoldDB" id="A0A1D7TI48"/>
<dbReference type="GO" id="GO:0008168">
    <property type="term" value="F:methyltransferase activity"/>
    <property type="evidence" value="ECO:0007669"/>
    <property type="project" value="UniProtKB-KW"/>
</dbReference>
<dbReference type="GO" id="GO:0046872">
    <property type="term" value="F:metal ion binding"/>
    <property type="evidence" value="ECO:0007669"/>
    <property type="project" value="UniProtKB-KW"/>
</dbReference>
<keyword evidence="9" id="KW-1185">Reference proteome</keyword>
<dbReference type="InterPro" id="IPR029063">
    <property type="entry name" value="SAM-dependent_MTases_sf"/>
</dbReference>
<dbReference type="GO" id="GO:0032259">
    <property type="term" value="P:methylation"/>
    <property type="evidence" value="ECO:0007669"/>
    <property type="project" value="UniProtKB-KW"/>
</dbReference>
<keyword evidence="4" id="KW-0408">Iron</keyword>
<dbReference type="Gene3D" id="3.20.20.70">
    <property type="entry name" value="Aldolase class I"/>
    <property type="match status" value="1"/>
</dbReference>
<sequence>MKSSWQRIVFEERPIYVHRHSADWFVPNAHADALLQSAEKSLAFEQLKHRISEPNPRHYTPKQTSKTALHEFWIHLTNRCNLSCTHCLFSSSPTEKDTLSLEEIILHVNEAYTLGCRLFIISGGEPLVHPELLALVELILALSDTEVVILTNGMLLEKLFTCKEFPTSRLHFQISLDGLPNEHDAIRGRGSFEKLERNIVWLQQAGYSFSLSVCLHPLNIQSLEAIIALASELQVGHLHFLWYFSRGRGENEGLIAHDTLFNALINAYEKAQNLGLVIDNFETLKTQIFAPKGTVHDGSSSGRSSIALGYDGHFYPSAAMVGENALLMEGKSIDEALESRVAKAIASHSITSLTSPLRFLLGGGDLDHSFSHAKTFMGDDPYEPLLEKLALWLIFQEAKRFEPLHVKPALCLEMGDILQSCGANEGVAHTHANCLLATGESESLRLVKAFYHDAALENKESILNPACYEEQYLEQIPAHLRFRGYGCGSPILDAKLKEGESMLDLGSGRGIECFIAAKLVGKSGRVVGVDMLESMLKIARSGAEEVAQSLGYSNLTFAKGYLEALPEEEGSFDVITSNCVLNLSSHKRKLFAEIFRVLKKGGRLVVSDVICDEEASALIRNDAKLSGECIGGALTQVHLLGLLRESGFENIALIKRFFYREVQGHTFYSLTFEAHKPSEQKQVEVIYKGVGESLALENGVVLFKGIKTHIDEALAKRLENELFLLDEKGNVTNQEGQSCCCATPPESKPSLLLSPKPTAKLSFSLTPPKQRHNCMVCSSELVYKATLEEATCYYCGSVSHQSVTCKEGHYVCDACHAKEALSVIEHICATSKERDMLKLFQQIREHPSIPKHGPEHHAMVPAIIVTAYKNSGGKVSESALKTAISRGSSIMGGACGFLGICGAASGVGIGFAILLESSPVAKKARSSAQKVTYAVLGKIAEYEAARCCHREVWTALNIASSLSETFLHVKLLAQMETKCDQKRFNQYCYGKECPIF</sequence>
<dbReference type="InterPro" id="IPR007197">
    <property type="entry name" value="rSAM"/>
</dbReference>
<organism evidence="8 9">
    <name type="scientific">Sulfurospirillum halorespirans DSM 13726</name>
    <dbReference type="NCBI Taxonomy" id="1193502"/>
    <lineage>
        <taxon>Bacteria</taxon>
        <taxon>Pseudomonadati</taxon>
        <taxon>Campylobacterota</taxon>
        <taxon>Epsilonproteobacteria</taxon>
        <taxon>Campylobacterales</taxon>
        <taxon>Sulfurospirillaceae</taxon>
        <taxon>Sulfurospirillum</taxon>
    </lineage>
</organism>
<keyword evidence="8" id="KW-0489">Methyltransferase</keyword>
<dbReference type="Pfam" id="PF18978">
    <property type="entry name" value="DUF5714"/>
    <property type="match status" value="1"/>
</dbReference>
<keyword evidence="6" id="KW-0812">Transmembrane</keyword>
<dbReference type="InterPro" id="IPR006638">
    <property type="entry name" value="Elp3/MiaA/NifB-like_rSAM"/>
</dbReference>
<dbReference type="GO" id="GO:0051536">
    <property type="term" value="F:iron-sulfur cluster binding"/>
    <property type="evidence" value="ECO:0007669"/>
    <property type="project" value="UniProtKB-KW"/>
</dbReference>
<keyword evidence="5" id="KW-0411">Iron-sulfur</keyword>
<keyword evidence="6" id="KW-1133">Transmembrane helix</keyword>
<dbReference type="CDD" id="cd01335">
    <property type="entry name" value="Radical_SAM"/>
    <property type="match status" value="1"/>
</dbReference>
<evidence type="ECO:0000259" key="7">
    <source>
        <dbReference type="PROSITE" id="PS51918"/>
    </source>
</evidence>
<dbReference type="SUPFAM" id="SSF53335">
    <property type="entry name" value="S-adenosyl-L-methionine-dependent methyltransferases"/>
    <property type="match status" value="1"/>
</dbReference>
<dbReference type="Gene3D" id="3.40.50.150">
    <property type="entry name" value="Vaccinia Virus protein VP39"/>
    <property type="match status" value="1"/>
</dbReference>
<dbReference type="EMBL" id="CP017111">
    <property type="protein sequence ID" value="AOO64708.1"/>
    <property type="molecule type" value="Genomic_DNA"/>
</dbReference>
<feature type="transmembrane region" description="Helical" evidence="6">
    <location>
        <begin position="890"/>
        <end position="915"/>
    </location>
</feature>
<keyword evidence="3" id="KW-0479">Metal-binding</keyword>
<dbReference type="InterPro" id="IPR013785">
    <property type="entry name" value="Aldolase_TIM"/>
</dbReference>
<protein>
    <submittedName>
        <fullName evidence="8">Methyltransferase</fullName>
    </submittedName>
</protein>
<dbReference type="RefSeq" id="WP_069477568.1">
    <property type="nucleotide sequence ID" value="NZ_CP017111.1"/>
</dbReference>
<dbReference type="InterPro" id="IPR058240">
    <property type="entry name" value="rSAM_sf"/>
</dbReference>
<evidence type="ECO:0000313" key="9">
    <source>
        <dbReference type="Proteomes" id="UP000094609"/>
    </source>
</evidence>
<dbReference type="KEGG" id="shal:SHALO_0927"/>
<comment type="cofactor">
    <cofactor evidence="1">
        <name>[4Fe-4S] cluster</name>
        <dbReference type="ChEBI" id="CHEBI:49883"/>
    </cofactor>
</comment>
<dbReference type="SFLD" id="SFLDG01067">
    <property type="entry name" value="SPASM/twitch_domain_containing"/>
    <property type="match status" value="1"/>
</dbReference>
<evidence type="ECO:0000256" key="1">
    <source>
        <dbReference type="ARBA" id="ARBA00001966"/>
    </source>
</evidence>
<dbReference type="SFLD" id="SFLDS00029">
    <property type="entry name" value="Radical_SAM"/>
    <property type="match status" value="1"/>
</dbReference>
<dbReference type="SFLD" id="SFLDG01386">
    <property type="entry name" value="main_SPASM_domain-containing"/>
    <property type="match status" value="1"/>
</dbReference>
<evidence type="ECO:0000256" key="3">
    <source>
        <dbReference type="ARBA" id="ARBA00022723"/>
    </source>
</evidence>
<dbReference type="SUPFAM" id="SSF102114">
    <property type="entry name" value="Radical SAM enzymes"/>
    <property type="match status" value="1"/>
</dbReference>
<gene>
    <name evidence="8" type="ORF">SHALO_0927</name>
</gene>
<dbReference type="InterPro" id="IPR025714">
    <property type="entry name" value="Methyltranfer_dom"/>
</dbReference>
<keyword evidence="8" id="KW-0808">Transferase</keyword>
<evidence type="ECO:0000256" key="2">
    <source>
        <dbReference type="ARBA" id="ARBA00022691"/>
    </source>
</evidence>
<dbReference type="InterPro" id="IPR050377">
    <property type="entry name" value="Radical_SAM_PqqE_MftC-like"/>
</dbReference>
<accession>A0A1D7TI48</accession>
<keyword evidence="6" id="KW-0472">Membrane</keyword>
<evidence type="ECO:0000256" key="6">
    <source>
        <dbReference type="SAM" id="Phobius"/>
    </source>
</evidence>
<dbReference type="PROSITE" id="PS51918">
    <property type="entry name" value="RADICAL_SAM"/>
    <property type="match status" value="1"/>
</dbReference>
<reference evidence="9" key="1">
    <citation type="submission" date="2016-08" db="EMBL/GenBank/DDBJ databases">
        <title>Complete genome sequence of the organohalide-respiring Epsilonproteobacterium Sulfurospirillum halorespirans.</title>
        <authorList>
            <person name="Goris T."/>
            <person name="Zimmermann J."/>
            <person name="Schenz B."/>
            <person name="Lemos M."/>
            <person name="Hackermueller J."/>
            <person name="Diekert G."/>
        </authorList>
    </citation>
    <scope>NUCLEOTIDE SEQUENCE [LARGE SCALE GENOMIC DNA]</scope>
    <source>
        <strain>DSM 13726</strain>
        <strain evidence="9">PCE-M2</strain>
    </source>
</reference>
<evidence type="ECO:0000256" key="5">
    <source>
        <dbReference type="ARBA" id="ARBA00023014"/>
    </source>
</evidence>
<dbReference type="Proteomes" id="UP000094609">
    <property type="component" value="Chromosome"/>
</dbReference>